<dbReference type="InterPro" id="IPR021109">
    <property type="entry name" value="Peptidase_aspartic_dom_sf"/>
</dbReference>
<sequence length="542" mass="58182">MSCAPYPVEVRLGNVTLPTNQVVRGMNMSIGEPPQPIALLPLWPLNNTIIYGTNGYCLDGSPNSGTWTDTACATFRGGAYDSIASNSKTTIDSSVYPNDTAPDDTEGGSKYPQVTHVADTLTLNDNVTLSSFPFSVALSDWGAQAYTPMMGIGLGTNSTLLNFLKSTGKIASRSYSYFWGLTVAGTSASSLDGSVVFGGYDKAKVAGTKYTQAMTDNVAECPSQLLVTVSDIVLNFANGTDASIFSASKAPAFLACLTPGLSTLMRLPLEPYFDNMMTLTKNDPLKISRSLGVYYWNMRYESTGYTPYQGDMTIKLQSGLSVRIANNQLVRPHTEIDQTTGTTIVNATAPDLVIDSLQNSEAEKLPQIGWQFFTAAYLHVNQDSKKFTLWQANPTTTTNLVAVDSTGQEITSFCAEATEIAVNTTAPVASIPKPSSSPPVAAIAGSVVAGVVVSAIAIALWWFYRRRSIKARNAKEFSDAQLQSAVNNKDEKESASILISAFTSSELEGESVAAPAELYAGRYSYSGINQKPQRQTRYEMPG</sequence>
<gene>
    <name evidence="2" type="ORF">F503_04874</name>
</gene>
<dbReference type="OrthoDB" id="5361565at2759"/>
<evidence type="ECO:0000256" key="1">
    <source>
        <dbReference type="SAM" id="Phobius"/>
    </source>
</evidence>
<dbReference type="HOGENOM" id="CLU_028892_0_0_1"/>
<evidence type="ECO:0000313" key="2">
    <source>
        <dbReference type="EMBL" id="EPE04026.1"/>
    </source>
</evidence>
<keyword evidence="3" id="KW-1185">Reference proteome</keyword>
<dbReference type="SUPFAM" id="SSF50630">
    <property type="entry name" value="Acid proteases"/>
    <property type="match status" value="1"/>
</dbReference>
<dbReference type="STRING" id="1262450.S3BX33"/>
<reference evidence="2 3" key="1">
    <citation type="journal article" date="2013" name="BMC Genomics">
        <title>The genome and transcriptome of the pine saprophyte Ophiostoma piceae, and a comparison with the bark beetle-associated pine pathogen Grosmannia clavigera.</title>
        <authorList>
            <person name="Haridas S."/>
            <person name="Wang Y."/>
            <person name="Lim L."/>
            <person name="Massoumi Alamouti S."/>
            <person name="Jackman S."/>
            <person name="Docking R."/>
            <person name="Robertson G."/>
            <person name="Birol I."/>
            <person name="Bohlmann J."/>
            <person name="Breuil C."/>
        </authorList>
    </citation>
    <scope>NUCLEOTIDE SEQUENCE [LARGE SCALE GENOMIC DNA]</scope>
    <source>
        <strain evidence="2 3">UAMH 11346</strain>
    </source>
</reference>
<dbReference type="EMBL" id="KE148163">
    <property type="protein sequence ID" value="EPE04026.1"/>
    <property type="molecule type" value="Genomic_DNA"/>
</dbReference>
<name>S3BX33_OPHP1</name>
<dbReference type="OMA" id="LMEAPMD"/>
<dbReference type="eggNOG" id="ENOG502SA90">
    <property type="taxonomic scope" value="Eukaryota"/>
</dbReference>
<organism evidence="2 3">
    <name type="scientific">Ophiostoma piceae (strain UAMH 11346)</name>
    <name type="common">Sap stain fungus</name>
    <dbReference type="NCBI Taxonomy" id="1262450"/>
    <lineage>
        <taxon>Eukaryota</taxon>
        <taxon>Fungi</taxon>
        <taxon>Dikarya</taxon>
        <taxon>Ascomycota</taxon>
        <taxon>Pezizomycotina</taxon>
        <taxon>Sordariomycetes</taxon>
        <taxon>Sordariomycetidae</taxon>
        <taxon>Ophiostomatales</taxon>
        <taxon>Ophiostomataceae</taxon>
        <taxon>Ophiostoma</taxon>
    </lineage>
</organism>
<dbReference type="Proteomes" id="UP000016923">
    <property type="component" value="Unassembled WGS sequence"/>
</dbReference>
<dbReference type="AlphaFoldDB" id="S3BX33"/>
<accession>S3BX33</accession>
<keyword evidence="1" id="KW-0812">Transmembrane</keyword>
<evidence type="ECO:0000313" key="3">
    <source>
        <dbReference type="Proteomes" id="UP000016923"/>
    </source>
</evidence>
<feature type="transmembrane region" description="Helical" evidence="1">
    <location>
        <begin position="440"/>
        <end position="464"/>
    </location>
</feature>
<keyword evidence="1" id="KW-0472">Membrane</keyword>
<dbReference type="VEuPathDB" id="FungiDB:F503_04874"/>
<proteinExistence type="predicted"/>
<keyword evidence="1" id="KW-1133">Transmembrane helix</keyword>
<dbReference type="Gene3D" id="2.40.70.10">
    <property type="entry name" value="Acid Proteases"/>
    <property type="match status" value="1"/>
</dbReference>
<protein>
    <submittedName>
        <fullName evidence="2">Aspartic-type endopeptidase</fullName>
    </submittedName>
</protein>